<dbReference type="Proteomes" id="UP001055879">
    <property type="component" value="Linkage Group LG05"/>
</dbReference>
<comment type="caution">
    <text evidence="1">The sequence shown here is derived from an EMBL/GenBank/DDBJ whole genome shotgun (WGS) entry which is preliminary data.</text>
</comment>
<organism evidence="1 2">
    <name type="scientific">Arctium lappa</name>
    <name type="common">Greater burdock</name>
    <name type="synonym">Lappa major</name>
    <dbReference type="NCBI Taxonomy" id="4217"/>
    <lineage>
        <taxon>Eukaryota</taxon>
        <taxon>Viridiplantae</taxon>
        <taxon>Streptophyta</taxon>
        <taxon>Embryophyta</taxon>
        <taxon>Tracheophyta</taxon>
        <taxon>Spermatophyta</taxon>
        <taxon>Magnoliopsida</taxon>
        <taxon>eudicotyledons</taxon>
        <taxon>Gunneridae</taxon>
        <taxon>Pentapetalae</taxon>
        <taxon>asterids</taxon>
        <taxon>campanulids</taxon>
        <taxon>Asterales</taxon>
        <taxon>Asteraceae</taxon>
        <taxon>Carduoideae</taxon>
        <taxon>Cardueae</taxon>
        <taxon>Arctiinae</taxon>
        <taxon>Arctium</taxon>
    </lineage>
</organism>
<gene>
    <name evidence="1" type="ORF">L6452_17377</name>
</gene>
<keyword evidence="2" id="KW-1185">Reference proteome</keyword>
<name>A0ACB9C3E1_ARCLA</name>
<reference evidence="1 2" key="2">
    <citation type="journal article" date="2022" name="Mol. Ecol. Resour.">
        <title>The genomes of chicory, endive, great burdock and yacon provide insights into Asteraceae paleo-polyploidization history and plant inulin production.</title>
        <authorList>
            <person name="Fan W."/>
            <person name="Wang S."/>
            <person name="Wang H."/>
            <person name="Wang A."/>
            <person name="Jiang F."/>
            <person name="Liu H."/>
            <person name="Zhao H."/>
            <person name="Xu D."/>
            <person name="Zhang Y."/>
        </authorList>
    </citation>
    <scope>NUCLEOTIDE SEQUENCE [LARGE SCALE GENOMIC DNA]</scope>
    <source>
        <strain evidence="2">cv. Niubang</strain>
    </source>
</reference>
<proteinExistence type="predicted"/>
<protein>
    <submittedName>
        <fullName evidence="1">Uncharacterized protein</fullName>
    </submittedName>
</protein>
<accession>A0ACB9C3E1</accession>
<evidence type="ECO:0000313" key="1">
    <source>
        <dbReference type="EMBL" id="KAI3728735.1"/>
    </source>
</evidence>
<evidence type="ECO:0000313" key="2">
    <source>
        <dbReference type="Proteomes" id="UP001055879"/>
    </source>
</evidence>
<sequence length="212" mass="24740">MRIQAAFKRARWVKSRFSLNLARHGVPLSPLGKLVHHLARNRHRDPWNGNHAENGKDDHVQYVHNSTWPVLCKHGDNIKWTVLGRNDRRGLSRRFLEATLFEENFCRKDALVRLRRSILSTLGIDQLKSGDFGSLVMLCDIGFRTVMIRRNWFGDLLRSQTNLEVVMVILRLGDDRNLVGKDYFVPKGFEKVVMEEIEFWDSKGFGRQCPRQ</sequence>
<dbReference type="EMBL" id="CM042051">
    <property type="protein sequence ID" value="KAI3728735.1"/>
    <property type="molecule type" value="Genomic_DNA"/>
</dbReference>
<reference evidence="2" key="1">
    <citation type="journal article" date="2022" name="Mol. Ecol. Resour.">
        <title>The genomes of chicory, endive, great burdock and yacon provide insights into Asteraceae palaeo-polyploidization history and plant inulin production.</title>
        <authorList>
            <person name="Fan W."/>
            <person name="Wang S."/>
            <person name="Wang H."/>
            <person name="Wang A."/>
            <person name="Jiang F."/>
            <person name="Liu H."/>
            <person name="Zhao H."/>
            <person name="Xu D."/>
            <person name="Zhang Y."/>
        </authorList>
    </citation>
    <scope>NUCLEOTIDE SEQUENCE [LARGE SCALE GENOMIC DNA]</scope>
    <source>
        <strain evidence="2">cv. Niubang</strain>
    </source>
</reference>